<dbReference type="InterPro" id="IPR010415">
    <property type="entry name" value="LpxI_C"/>
</dbReference>
<dbReference type="Pfam" id="PF17930">
    <property type="entry name" value="LpxI_N"/>
    <property type="match status" value="1"/>
</dbReference>
<dbReference type="InterPro" id="IPR041255">
    <property type="entry name" value="LpxI_N"/>
</dbReference>
<keyword evidence="2" id="KW-1185">Reference proteome</keyword>
<dbReference type="Gene3D" id="3.40.50.20">
    <property type="match status" value="1"/>
</dbReference>
<evidence type="ECO:0000313" key="1">
    <source>
        <dbReference type="EMBL" id="QIJ72374.1"/>
    </source>
</evidence>
<dbReference type="InterPro" id="IPR043167">
    <property type="entry name" value="LpxI_C_sf"/>
</dbReference>
<accession>A0A6G7PXF9</accession>
<dbReference type="EMBL" id="CP048877">
    <property type="protein sequence ID" value="QIJ72374.1"/>
    <property type="molecule type" value="Genomic_DNA"/>
</dbReference>
<dbReference type="Gene3D" id="3.40.140.80">
    <property type="match status" value="1"/>
</dbReference>
<protein>
    <submittedName>
        <fullName evidence="1">LpxI family protein</fullName>
    </submittedName>
</protein>
<dbReference type="Pfam" id="PF06230">
    <property type="entry name" value="LpxI_C"/>
    <property type="match status" value="1"/>
</dbReference>
<organism evidence="1 2">
    <name type="scientific">Thermosulfuriphilus ammonigenes</name>
    <dbReference type="NCBI Taxonomy" id="1936021"/>
    <lineage>
        <taxon>Bacteria</taxon>
        <taxon>Pseudomonadati</taxon>
        <taxon>Thermodesulfobacteriota</taxon>
        <taxon>Thermodesulfobacteria</taxon>
        <taxon>Thermodesulfobacteriales</taxon>
        <taxon>Thermodesulfobacteriaceae</taxon>
        <taxon>Thermosulfuriphilus</taxon>
    </lineage>
</organism>
<reference evidence="1 2" key="1">
    <citation type="submission" date="2020-02" db="EMBL/GenBank/DDBJ databases">
        <title>Genome analysis of Thermosulfuriphilus ammonigenes ST65T, an anaerobic thermophilic chemolithoautotrophic bacterium isolated from a deep-sea hydrothermal vent.</title>
        <authorList>
            <person name="Slobodkina G."/>
            <person name="Allioux M."/>
            <person name="Merkel A."/>
            <person name="Alain K."/>
            <person name="Jebbar M."/>
            <person name="Slobodkin A."/>
        </authorList>
    </citation>
    <scope>NUCLEOTIDE SEQUENCE [LARGE SCALE GENOMIC DNA]</scope>
    <source>
        <strain evidence="1 2">ST65</strain>
    </source>
</reference>
<dbReference type="RefSeq" id="WP_166032592.1">
    <property type="nucleotide sequence ID" value="NZ_CP048877.1"/>
</dbReference>
<dbReference type="Proteomes" id="UP000502179">
    <property type="component" value="Chromosome"/>
</dbReference>
<sequence length="276" mass="30629">MPKIGLVAGGGKFPVLFAREAASQGYDVICVAHVGESDPVLEEVCHRLYWIRLGQLGRLIKILKKEKISEVAFLGRITKTRMFRDVRPDLQALLLWRKIKDRHDDAILRAVAQELEKEGIQVIESTRFLKDLLMPSGVLTLKRPNAEQWEDIAFGYRMARAIGELDIGQCVVVKDRTVLAVEAIEGTDETIRRGGRLCGQGAVVVKVVKPQQDRRFDLPSVGLKTIETMAEVRAEVLAVEADEALFFDRAEAIGLANKLGICIVGVTPEVQAHGRP</sequence>
<proteinExistence type="predicted"/>
<gene>
    <name evidence="1" type="ORF">G4V39_08860</name>
</gene>
<dbReference type="InterPro" id="IPR053174">
    <property type="entry name" value="LpxI"/>
</dbReference>
<dbReference type="PANTHER" id="PTHR39962:SF1">
    <property type="entry name" value="LPXI FAMILY PROTEIN"/>
    <property type="match status" value="1"/>
</dbReference>
<dbReference type="AlphaFoldDB" id="A0A6G7PXF9"/>
<name>A0A6G7PXF9_9BACT</name>
<evidence type="ECO:0000313" key="2">
    <source>
        <dbReference type="Proteomes" id="UP000502179"/>
    </source>
</evidence>
<dbReference type="KEGG" id="tav:G4V39_08860"/>
<dbReference type="PANTHER" id="PTHR39962">
    <property type="entry name" value="BLL4848 PROTEIN"/>
    <property type="match status" value="1"/>
</dbReference>